<proteinExistence type="inferred from homology"/>
<dbReference type="GO" id="GO:0012505">
    <property type="term" value="C:endomembrane system"/>
    <property type="evidence" value="ECO:0007669"/>
    <property type="project" value="UniProtKB-SubCell"/>
</dbReference>
<dbReference type="PANTHER" id="PTHR21068">
    <property type="entry name" value="SPARTIN"/>
    <property type="match status" value="1"/>
</dbReference>
<dbReference type="PANTHER" id="PTHR21068:SF43">
    <property type="entry name" value="SPARTIN"/>
    <property type="match status" value="1"/>
</dbReference>
<reference evidence="7" key="2">
    <citation type="submission" date="2022-06" db="UniProtKB">
        <authorList>
            <consortium name="EnsemblMetazoa"/>
        </authorList>
    </citation>
    <scope>IDENTIFICATION</scope>
    <source>
        <strain evidence="7">DF5081</strain>
    </source>
</reference>
<dbReference type="GO" id="GO:0005886">
    <property type="term" value="C:plasma membrane"/>
    <property type="evidence" value="ECO:0007669"/>
    <property type="project" value="TreeGrafter"/>
</dbReference>
<evidence type="ECO:0000256" key="5">
    <source>
        <dbReference type="ARBA" id="ARBA00023136"/>
    </source>
</evidence>
<dbReference type="InterPro" id="IPR045036">
    <property type="entry name" value="Spartin-like"/>
</dbReference>
<protein>
    <recommendedName>
        <fullName evidence="4">Inheritance of peroxisomes protein 1</fullName>
    </recommendedName>
</protein>
<evidence type="ECO:0000313" key="7">
    <source>
        <dbReference type="EnsemblMetazoa" id="CJA00502.1"/>
    </source>
</evidence>
<comment type="subcellular location">
    <subcellularLocation>
        <location evidence="2">Endomembrane system</location>
        <topology evidence="2">Peripheral membrane protein</topology>
    </subcellularLocation>
</comment>
<evidence type="ECO:0000256" key="2">
    <source>
        <dbReference type="ARBA" id="ARBA00004184"/>
    </source>
</evidence>
<dbReference type="InterPro" id="IPR024758">
    <property type="entry name" value="Inp1"/>
</dbReference>
<dbReference type="Pfam" id="PF06911">
    <property type="entry name" value="Senescence"/>
    <property type="match status" value="1"/>
</dbReference>
<dbReference type="Proteomes" id="UP000005237">
    <property type="component" value="Unassembled WGS sequence"/>
</dbReference>
<sequence length="469" mass="51852">MFSLFWKIPDTAQVDAVFSEAYAAIEQGLCYDEVNDFENTLAMYEKGLNLIREGEKMKRAQKSEMWKMLQEAKPSIEHRVKVLKSEGPKAEKVKEVEENEKEAIRVQLDSYGSQEAELIYFLPEGVQLFTIDDEKTTAPTAPTSLQILRFPRETSDESDAETTPRAFIQVGPWVYPLMGPKTPVLRNEFGAYLLANPTAETPNLTVAILLSADTEQRLIDELNTVLREFADLKEKSEPIEELSKDEKKRISTKIAQFLVKSGQKIAWGVETTTVKVVSRVEENGEQYRVGIVATDKPMSVSPLVKGSVVYMHKGSKTVAKCTRYLLDKIGDMGVSVGRKMADSAERRFGGGKTGGLVSGTIEILGGGIVGVSSVWMSLEDGSRHLCRSIANQTVQNVKLKYGDDASDTTHHALFAAGHGTLAAAQIWDLGPRSVAGRMARKAGIQMVTDLHHSRKGSRIVEEIEIKKAL</sequence>
<comment type="function">
    <text evidence="1">Required for peroxisome inheritance.</text>
</comment>
<dbReference type="AlphaFoldDB" id="A0A8R1DEX2"/>
<dbReference type="InterPro" id="IPR009686">
    <property type="entry name" value="Senescence/spartin_C"/>
</dbReference>
<dbReference type="SMART" id="SM00745">
    <property type="entry name" value="MIT"/>
    <property type="match status" value="1"/>
</dbReference>
<dbReference type="GO" id="GO:0005780">
    <property type="term" value="C:extrinsic component of intraperoxisomal membrane"/>
    <property type="evidence" value="ECO:0007669"/>
    <property type="project" value="InterPro"/>
</dbReference>
<feature type="domain" description="MIT" evidence="6">
    <location>
        <begin position="14"/>
        <end position="82"/>
    </location>
</feature>
<accession>A0A8R1DEX2</accession>
<evidence type="ECO:0000313" key="8">
    <source>
        <dbReference type="Proteomes" id="UP000005237"/>
    </source>
</evidence>
<evidence type="ECO:0000259" key="6">
    <source>
        <dbReference type="SMART" id="SM00745"/>
    </source>
</evidence>
<keyword evidence="5" id="KW-0472">Membrane</keyword>
<evidence type="ECO:0000256" key="4">
    <source>
        <dbReference type="ARBA" id="ARBA00021397"/>
    </source>
</evidence>
<keyword evidence="8" id="KW-1185">Reference proteome</keyword>
<dbReference type="EnsemblMetazoa" id="CJA00502.2">
    <property type="protein sequence ID" value="CJA00502.2"/>
    <property type="gene ID" value="WBGene00119706"/>
</dbReference>
<dbReference type="Gene3D" id="1.20.58.80">
    <property type="entry name" value="Phosphotransferase system, lactose/cellobiose-type IIA subunit"/>
    <property type="match status" value="1"/>
</dbReference>
<dbReference type="Pfam" id="PF12634">
    <property type="entry name" value="Inp1"/>
    <property type="match status" value="1"/>
</dbReference>
<name>A0A8R1DEX2_CAEJA</name>
<evidence type="ECO:0000256" key="3">
    <source>
        <dbReference type="ARBA" id="ARBA00010707"/>
    </source>
</evidence>
<comment type="similarity">
    <text evidence="3">Belongs to the INP1 family.</text>
</comment>
<dbReference type="GO" id="GO:0045033">
    <property type="term" value="P:peroxisome inheritance"/>
    <property type="evidence" value="ECO:0007669"/>
    <property type="project" value="InterPro"/>
</dbReference>
<dbReference type="GO" id="GO:0051301">
    <property type="term" value="P:cell division"/>
    <property type="evidence" value="ECO:0007669"/>
    <property type="project" value="TreeGrafter"/>
</dbReference>
<dbReference type="EnsemblMetazoa" id="CJA00502.1">
    <property type="protein sequence ID" value="CJA00502.1"/>
    <property type="gene ID" value="WBGene00119706"/>
</dbReference>
<evidence type="ECO:0000256" key="1">
    <source>
        <dbReference type="ARBA" id="ARBA00003594"/>
    </source>
</evidence>
<reference evidence="8" key="1">
    <citation type="submission" date="2010-08" db="EMBL/GenBank/DDBJ databases">
        <authorList>
            <consortium name="Caenorhabditis japonica Sequencing Consortium"/>
            <person name="Wilson R.K."/>
        </authorList>
    </citation>
    <scope>NUCLEOTIDE SEQUENCE [LARGE SCALE GENOMIC DNA]</scope>
    <source>
        <strain evidence="8">DF5081</strain>
    </source>
</reference>
<dbReference type="GO" id="GO:0030514">
    <property type="term" value="P:negative regulation of BMP signaling pathway"/>
    <property type="evidence" value="ECO:0007669"/>
    <property type="project" value="TreeGrafter"/>
</dbReference>
<dbReference type="InterPro" id="IPR007330">
    <property type="entry name" value="MIT_dom"/>
</dbReference>
<organism evidence="7 8">
    <name type="scientific">Caenorhabditis japonica</name>
    <dbReference type="NCBI Taxonomy" id="281687"/>
    <lineage>
        <taxon>Eukaryota</taxon>
        <taxon>Metazoa</taxon>
        <taxon>Ecdysozoa</taxon>
        <taxon>Nematoda</taxon>
        <taxon>Chromadorea</taxon>
        <taxon>Rhabditida</taxon>
        <taxon>Rhabditina</taxon>
        <taxon>Rhabditomorpha</taxon>
        <taxon>Rhabditoidea</taxon>
        <taxon>Rhabditidae</taxon>
        <taxon>Peloderinae</taxon>
        <taxon>Caenorhabditis</taxon>
    </lineage>
</organism>